<name>A0AAV8Y6Z3_9CUCU</name>
<sequence length="315" mass="35526">MADDILHNNSSLNSSLTNYLAREEQQKNIPDHLVTPIYLVFESAQGYIINCTSDQFQCENGLCIPKLWTCDNDNDCKDFSDELNCTKIGCSDNEFECTDTTCISLSWKCDKQIDCLDGSDERDCGPFGPLDCPVGQIADIVPSYCNENEFQCATHKCIKKEFKCDGDDDCEDWSDEDDCPKIPGNCVSGEFKCNSGKCIPERYRCDKQQDCDENEDEANCDYNITKTCAPDEYTCDNGACILTATRNNQERLTNSPIGLSYKYPFRRIAKAPAAASRFHSRIIQIHTERLPYVTYRCLLFTEADVGCRGRIVTIA</sequence>
<dbReference type="Pfam" id="PF00057">
    <property type="entry name" value="Ldl_recept_a"/>
    <property type="match status" value="4"/>
</dbReference>
<feature type="disulfide bond" evidence="10">
    <location>
        <begin position="90"/>
        <end position="102"/>
    </location>
</feature>
<dbReference type="EMBL" id="JAPWTK010000179">
    <property type="protein sequence ID" value="KAJ8946708.1"/>
    <property type="molecule type" value="Genomic_DNA"/>
</dbReference>
<dbReference type="PANTHER" id="PTHR22722">
    <property type="entry name" value="LOW-DENSITY LIPOPROTEIN RECEPTOR-RELATED PROTEIN 2-RELATED"/>
    <property type="match status" value="1"/>
</dbReference>
<evidence type="ECO:0000256" key="3">
    <source>
        <dbReference type="ARBA" id="ARBA00022729"/>
    </source>
</evidence>
<dbReference type="GO" id="GO:0016324">
    <property type="term" value="C:apical plasma membrane"/>
    <property type="evidence" value="ECO:0007669"/>
    <property type="project" value="TreeGrafter"/>
</dbReference>
<accession>A0AAV8Y6Z3</accession>
<keyword evidence="8" id="KW-0675">Receptor</keyword>
<dbReference type="InterPro" id="IPR051221">
    <property type="entry name" value="LDLR-related"/>
</dbReference>
<reference evidence="11" key="1">
    <citation type="journal article" date="2023" name="Insect Mol. Biol.">
        <title>Genome sequencing provides insights into the evolution of gene families encoding plant cell wall-degrading enzymes in longhorned beetles.</title>
        <authorList>
            <person name="Shin N.R."/>
            <person name="Okamura Y."/>
            <person name="Kirsch R."/>
            <person name="Pauchet Y."/>
        </authorList>
    </citation>
    <scope>NUCLEOTIDE SEQUENCE</scope>
    <source>
        <strain evidence="11">AMC_N1</strain>
    </source>
</reference>
<keyword evidence="6" id="KW-0472">Membrane</keyword>
<dbReference type="Gene3D" id="4.10.400.10">
    <property type="entry name" value="Low-density Lipoprotein Receptor"/>
    <property type="match status" value="4"/>
</dbReference>
<dbReference type="PANTHER" id="PTHR22722:SF15">
    <property type="entry name" value="LOW-DENSITY LIPOPROTEIN RECEPTOR-RELATED"/>
    <property type="match status" value="1"/>
</dbReference>
<evidence type="ECO:0000256" key="10">
    <source>
        <dbReference type="PROSITE-ProRule" id="PRU00124"/>
    </source>
</evidence>
<dbReference type="CDD" id="cd00112">
    <property type="entry name" value="LDLa"/>
    <property type="match status" value="4"/>
</dbReference>
<protein>
    <submittedName>
        <fullName evidence="11">Uncharacterized protein</fullName>
    </submittedName>
</protein>
<feature type="disulfide bond" evidence="10">
    <location>
        <begin position="97"/>
        <end position="115"/>
    </location>
</feature>
<feature type="disulfide bond" evidence="10">
    <location>
        <begin position="109"/>
        <end position="124"/>
    </location>
</feature>
<keyword evidence="3" id="KW-0732">Signal</keyword>
<feature type="disulfide bond" evidence="10">
    <location>
        <begin position="205"/>
        <end position="220"/>
    </location>
</feature>
<keyword evidence="4" id="KW-0677">Repeat</keyword>
<dbReference type="SUPFAM" id="SSF57424">
    <property type="entry name" value="LDL receptor-like module"/>
    <property type="match status" value="4"/>
</dbReference>
<evidence type="ECO:0000256" key="6">
    <source>
        <dbReference type="ARBA" id="ARBA00023136"/>
    </source>
</evidence>
<organism evidence="11 12">
    <name type="scientific">Aromia moschata</name>
    <dbReference type="NCBI Taxonomy" id="1265417"/>
    <lineage>
        <taxon>Eukaryota</taxon>
        <taxon>Metazoa</taxon>
        <taxon>Ecdysozoa</taxon>
        <taxon>Arthropoda</taxon>
        <taxon>Hexapoda</taxon>
        <taxon>Insecta</taxon>
        <taxon>Pterygota</taxon>
        <taxon>Neoptera</taxon>
        <taxon>Endopterygota</taxon>
        <taxon>Coleoptera</taxon>
        <taxon>Polyphaga</taxon>
        <taxon>Cucujiformia</taxon>
        <taxon>Chrysomeloidea</taxon>
        <taxon>Cerambycidae</taxon>
        <taxon>Cerambycinae</taxon>
        <taxon>Callichromatini</taxon>
        <taxon>Aromia</taxon>
    </lineage>
</organism>
<feature type="disulfide bond" evidence="10">
    <location>
        <begin position="145"/>
        <end position="157"/>
    </location>
</feature>
<evidence type="ECO:0000313" key="12">
    <source>
        <dbReference type="Proteomes" id="UP001162162"/>
    </source>
</evidence>
<evidence type="ECO:0000256" key="4">
    <source>
        <dbReference type="ARBA" id="ARBA00022737"/>
    </source>
</evidence>
<evidence type="ECO:0000313" key="11">
    <source>
        <dbReference type="EMBL" id="KAJ8946708.1"/>
    </source>
</evidence>
<evidence type="ECO:0000256" key="7">
    <source>
        <dbReference type="ARBA" id="ARBA00023157"/>
    </source>
</evidence>
<evidence type="ECO:0000256" key="1">
    <source>
        <dbReference type="ARBA" id="ARBA00004167"/>
    </source>
</evidence>
<keyword evidence="5" id="KW-1133">Transmembrane helix</keyword>
<dbReference type="GO" id="GO:0042562">
    <property type="term" value="F:hormone binding"/>
    <property type="evidence" value="ECO:0007669"/>
    <property type="project" value="TreeGrafter"/>
</dbReference>
<feature type="disulfide bond" evidence="10">
    <location>
        <begin position="70"/>
        <end position="85"/>
    </location>
</feature>
<keyword evidence="12" id="KW-1185">Reference proteome</keyword>
<evidence type="ECO:0000256" key="2">
    <source>
        <dbReference type="ARBA" id="ARBA00022692"/>
    </source>
</evidence>
<keyword evidence="2" id="KW-0812">Transmembrane</keyword>
<dbReference type="InterPro" id="IPR023415">
    <property type="entry name" value="LDLR_class-A_CS"/>
</dbReference>
<dbReference type="AlphaFoldDB" id="A0AAV8Y6Z3"/>
<feature type="disulfide bond" evidence="10">
    <location>
        <begin position="164"/>
        <end position="179"/>
    </location>
</feature>
<evidence type="ECO:0000256" key="5">
    <source>
        <dbReference type="ARBA" id="ARBA00022989"/>
    </source>
</evidence>
<keyword evidence="7 10" id="KW-1015">Disulfide bond</keyword>
<feature type="disulfide bond" evidence="10">
    <location>
        <begin position="193"/>
        <end position="211"/>
    </location>
</feature>
<feature type="disulfide bond" evidence="10">
    <location>
        <begin position="51"/>
        <end position="63"/>
    </location>
</feature>
<dbReference type="PRINTS" id="PR00261">
    <property type="entry name" value="LDLRECEPTOR"/>
</dbReference>
<dbReference type="InterPro" id="IPR036055">
    <property type="entry name" value="LDL_receptor-like_sf"/>
</dbReference>
<feature type="disulfide bond" evidence="10">
    <location>
        <begin position="186"/>
        <end position="198"/>
    </location>
</feature>
<dbReference type="Proteomes" id="UP001162162">
    <property type="component" value="Unassembled WGS sequence"/>
</dbReference>
<comment type="caution">
    <text evidence="11">The sequence shown here is derived from an EMBL/GenBank/DDBJ whole genome shotgun (WGS) entry which is preliminary data.</text>
</comment>
<comment type="subcellular location">
    <subcellularLocation>
        <location evidence="1">Membrane</location>
        <topology evidence="1">Single-pass membrane protein</topology>
    </subcellularLocation>
</comment>
<dbReference type="FunFam" id="4.10.400.10:FF:000034">
    <property type="entry name" value="Low-density lipoprotein receptor-related protein 2"/>
    <property type="match status" value="2"/>
</dbReference>
<feature type="disulfide bond" evidence="10">
    <location>
        <begin position="152"/>
        <end position="170"/>
    </location>
</feature>
<dbReference type="PROSITE" id="PS50068">
    <property type="entry name" value="LDLRA_2"/>
    <property type="match status" value="4"/>
</dbReference>
<dbReference type="GO" id="GO:0006898">
    <property type="term" value="P:receptor-mediated endocytosis"/>
    <property type="evidence" value="ECO:0007669"/>
    <property type="project" value="TreeGrafter"/>
</dbReference>
<proteinExistence type="predicted"/>
<dbReference type="InterPro" id="IPR002172">
    <property type="entry name" value="LDrepeatLR_classA_rpt"/>
</dbReference>
<dbReference type="PROSITE" id="PS01209">
    <property type="entry name" value="LDLRA_1"/>
    <property type="match status" value="3"/>
</dbReference>
<evidence type="ECO:0000256" key="8">
    <source>
        <dbReference type="ARBA" id="ARBA00023170"/>
    </source>
</evidence>
<dbReference type="SMART" id="SM00192">
    <property type="entry name" value="LDLa"/>
    <property type="match status" value="4"/>
</dbReference>
<dbReference type="GO" id="GO:0043235">
    <property type="term" value="C:receptor complex"/>
    <property type="evidence" value="ECO:0007669"/>
    <property type="project" value="TreeGrafter"/>
</dbReference>
<keyword evidence="9" id="KW-0325">Glycoprotein</keyword>
<evidence type="ECO:0000256" key="9">
    <source>
        <dbReference type="ARBA" id="ARBA00023180"/>
    </source>
</evidence>
<feature type="disulfide bond" evidence="10">
    <location>
        <begin position="58"/>
        <end position="76"/>
    </location>
</feature>
<gene>
    <name evidence="11" type="ORF">NQ318_006966</name>
</gene>